<evidence type="ECO:0000313" key="7">
    <source>
        <dbReference type="EMBL" id="CAF1437529.1"/>
    </source>
</evidence>
<dbReference type="GO" id="GO:0016020">
    <property type="term" value="C:membrane"/>
    <property type="evidence" value="ECO:0007669"/>
    <property type="project" value="UniProtKB-SubCell"/>
</dbReference>
<feature type="transmembrane region" description="Helical" evidence="5">
    <location>
        <begin position="91"/>
        <end position="111"/>
    </location>
</feature>
<dbReference type="EMBL" id="CAJNOV010008836">
    <property type="protein sequence ID" value="CAF1339720.1"/>
    <property type="molecule type" value="Genomic_DNA"/>
</dbReference>
<dbReference type="Proteomes" id="UP000663887">
    <property type="component" value="Unassembled WGS sequence"/>
</dbReference>
<evidence type="ECO:0000256" key="2">
    <source>
        <dbReference type="ARBA" id="ARBA00022692"/>
    </source>
</evidence>
<dbReference type="Proteomes" id="UP000663856">
    <property type="component" value="Unassembled WGS sequence"/>
</dbReference>
<dbReference type="GO" id="GO:0035869">
    <property type="term" value="C:ciliary transition zone"/>
    <property type="evidence" value="ECO:0007669"/>
    <property type="project" value="TreeGrafter"/>
</dbReference>
<evidence type="ECO:0000256" key="3">
    <source>
        <dbReference type="ARBA" id="ARBA00022989"/>
    </source>
</evidence>
<protein>
    <recommendedName>
        <fullName evidence="12">Transmembrane protein 216</fullName>
    </recommendedName>
</protein>
<name>A0A816TEH2_9BILA</name>
<organism evidence="9 11">
    <name type="scientific">Rotaria magnacalcarata</name>
    <dbReference type="NCBI Taxonomy" id="392030"/>
    <lineage>
        <taxon>Eukaryota</taxon>
        <taxon>Metazoa</taxon>
        <taxon>Spiralia</taxon>
        <taxon>Gnathifera</taxon>
        <taxon>Rotifera</taxon>
        <taxon>Eurotatoria</taxon>
        <taxon>Bdelloidea</taxon>
        <taxon>Philodinida</taxon>
        <taxon>Philodinidae</taxon>
        <taxon>Rotaria</taxon>
    </lineage>
</organism>
<comment type="caution">
    <text evidence="9">The sequence shown here is derived from an EMBL/GenBank/DDBJ whole genome shotgun (WGS) entry which is preliminary data.</text>
</comment>
<evidence type="ECO:0000256" key="1">
    <source>
        <dbReference type="ARBA" id="ARBA00004141"/>
    </source>
</evidence>
<proteinExistence type="predicted"/>
<evidence type="ECO:0008006" key="12">
    <source>
        <dbReference type="Google" id="ProtNLM"/>
    </source>
</evidence>
<dbReference type="Proteomes" id="UP000663855">
    <property type="component" value="Unassembled WGS sequence"/>
</dbReference>
<feature type="transmembrane region" description="Helical" evidence="5">
    <location>
        <begin position="123"/>
        <end position="147"/>
    </location>
</feature>
<sequence length="157" mass="18332">MSQTKSINTRVTDENSIVRSSIPLEVLCHIHRPIVFLWFVAEILIFVWKGLIGWPSDWTIYGFEIFALCLTLTLEYIRLELIIYANLTEQLFHTMCGFLLTLISIVSILYWTIWQWLVLKLEFVLGCSQLGLCFFELILVITAFMSFCKKSPKQKTN</sequence>
<evidence type="ECO:0000256" key="5">
    <source>
        <dbReference type="SAM" id="Phobius"/>
    </source>
</evidence>
<dbReference type="Proteomes" id="UP000663824">
    <property type="component" value="Unassembled WGS sequence"/>
</dbReference>
<dbReference type="OrthoDB" id="262535at2759"/>
<dbReference type="GO" id="GO:1905515">
    <property type="term" value="P:non-motile cilium assembly"/>
    <property type="evidence" value="ECO:0007669"/>
    <property type="project" value="TreeGrafter"/>
</dbReference>
<evidence type="ECO:0000313" key="6">
    <source>
        <dbReference type="EMBL" id="CAF1339720.1"/>
    </source>
</evidence>
<comment type="subcellular location">
    <subcellularLocation>
        <location evidence="1">Membrane</location>
        <topology evidence="1">Multi-pass membrane protein</topology>
    </subcellularLocation>
</comment>
<accession>A0A816TEH2</accession>
<evidence type="ECO:0000313" key="10">
    <source>
        <dbReference type="EMBL" id="CAF2190365.1"/>
    </source>
</evidence>
<keyword evidence="4 5" id="KW-0472">Membrane</keyword>
<feature type="transmembrane region" description="Helical" evidence="5">
    <location>
        <begin position="34"/>
        <end position="52"/>
    </location>
</feature>
<gene>
    <name evidence="6" type="ORF">CJN711_LOCUS18858</name>
    <name evidence="7" type="ORF">KQP761_LOCUS11348</name>
    <name evidence="9" type="ORF">MBJ925_LOCUS21291</name>
    <name evidence="8" type="ORF">WKI299_LOCUS5892</name>
    <name evidence="10" type="ORF">XDN619_LOCUS32250</name>
</gene>
<dbReference type="EMBL" id="CAJNRF010001702">
    <property type="protein sequence ID" value="CAF2022962.1"/>
    <property type="molecule type" value="Genomic_DNA"/>
</dbReference>
<feature type="transmembrane region" description="Helical" evidence="5">
    <location>
        <begin position="58"/>
        <end position="79"/>
    </location>
</feature>
<dbReference type="PANTHER" id="PTHR13531">
    <property type="entry name" value="GEO07735P1-RELATED-RELATED"/>
    <property type="match status" value="1"/>
</dbReference>
<dbReference type="InterPro" id="IPR019184">
    <property type="entry name" value="Uncharacterised_TM-17"/>
</dbReference>
<dbReference type="PANTHER" id="PTHR13531:SF0">
    <property type="entry name" value="GEO07735P1-RELATED"/>
    <property type="match status" value="1"/>
</dbReference>
<evidence type="ECO:0000313" key="11">
    <source>
        <dbReference type="Proteomes" id="UP000663824"/>
    </source>
</evidence>
<dbReference type="EMBL" id="CAJNOW010005040">
    <property type="protein sequence ID" value="CAF1437529.1"/>
    <property type="molecule type" value="Genomic_DNA"/>
</dbReference>
<dbReference type="EMBL" id="CAJNRE010010726">
    <property type="protein sequence ID" value="CAF2095358.1"/>
    <property type="molecule type" value="Genomic_DNA"/>
</dbReference>
<dbReference type="Pfam" id="PF09799">
    <property type="entry name" value="Transmemb_17"/>
    <property type="match status" value="1"/>
</dbReference>
<evidence type="ECO:0000313" key="8">
    <source>
        <dbReference type="EMBL" id="CAF2022962.1"/>
    </source>
</evidence>
<dbReference type="EMBL" id="CAJNRG010016045">
    <property type="protein sequence ID" value="CAF2190365.1"/>
    <property type="molecule type" value="Genomic_DNA"/>
</dbReference>
<keyword evidence="3 5" id="KW-1133">Transmembrane helix</keyword>
<evidence type="ECO:0000313" key="9">
    <source>
        <dbReference type="EMBL" id="CAF2095358.1"/>
    </source>
</evidence>
<dbReference type="Proteomes" id="UP000663834">
    <property type="component" value="Unassembled WGS sequence"/>
</dbReference>
<reference evidence="9" key="1">
    <citation type="submission" date="2021-02" db="EMBL/GenBank/DDBJ databases">
        <authorList>
            <person name="Nowell W R."/>
        </authorList>
    </citation>
    <scope>NUCLEOTIDE SEQUENCE</scope>
</reference>
<keyword evidence="2 5" id="KW-0812">Transmembrane</keyword>
<evidence type="ECO:0000256" key="4">
    <source>
        <dbReference type="ARBA" id="ARBA00023136"/>
    </source>
</evidence>
<dbReference type="AlphaFoldDB" id="A0A816TEH2"/>